<dbReference type="PANTHER" id="PTHR42756">
    <property type="entry name" value="TRANSCRIPTIONAL REGULATOR, MARR"/>
    <property type="match status" value="1"/>
</dbReference>
<dbReference type="InterPro" id="IPR036388">
    <property type="entry name" value="WH-like_DNA-bd_sf"/>
</dbReference>
<name>A0A6G8RVK5_9GAMM</name>
<dbReference type="PROSITE" id="PS50995">
    <property type="entry name" value="HTH_MARR_2"/>
    <property type="match status" value="1"/>
</dbReference>
<dbReference type="RefSeq" id="WP_166223623.1">
    <property type="nucleotide sequence ID" value="NZ_CP049801.1"/>
</dbReference>
<dbReference type="InterPro" id="IPR036390">
    <property type="entry name" value="WH_DNA-bd_sf"/>
</dbReference>
<gene>
    <name evidence="5" type="ORF">G8E00_08270</name>
</gene>
<keyword evidence="1" id="KW-0805">Transcription regulation</keyword>
<dbReference type="GO" id="GO:0003677">
    <property type="term" value="F:DNA binding"/>
    <property type="evidence" value="ECO:0007669"/>
    <property type="project" value="UniProtKB-KW"/>
</dbReference>
<dbReference type="SUPFAM" id="SSF46785">
    <property type="entry name" value="Winged helix' DNA-binding domain"/>
    <property type="match status" value="1"/>
</dbReference>
<sequence>MSSKIKYRTALLRCARLLSDELNHVLSPFQINYSLWQVIYVLNEKTECTSIELAQYLNVSKPSITKRIQVLEQLNVIEHVHTEDKRQKMLRLNTEGLQLYQQCSATIDDYELGLLQDINTHDLDVSLQTLTELMRILENTSVGAQS</sequence>
<accession>A0A6G8RVK5</accession>
<keyword evidence="2" id="KW-0238">DNA-binding</keyword>
<proteinExistence type="predicted"/>
<dbReference type="PANTHER" id="PTHR42756:SF1">
    <property type="entry name" value="TRANSCRIPTIONAL REPRESSOR OF EMRAB OPERON"/>
    <property type="match status" value="1"/>
</dbReference>
<protein>
    <submittedName>
        <fullName evidence="5">MarR family transcriptional regulator</fullName>
    </submittedName>
</protein>
<dbReference type="GO" id="GO:0003700">
    <property type="term" value="F:DNA-binding transcription factor activity"/>
    <property type="evidence" value="ECO:0007669"/>
    <property type="project" value="InterPro"/>
</dbReference>
<feature type="domain" description="HTH marR-type" evidence="4">
    <location>
        <begin position="4"/>
        <end position="139"/>
    </location>
</feature>
<keyword evidence="6" id="KW-1185">Reference proteome</keyword>
<organism evidence="5 6">
    <name type="scientific">Acinetobacter shaoyimingii</name>
    <dbReference type="NCBI Taxonomy" id="2715164"/>
    <lineage>
        <taxon>Bacteria</taxon>
        <taxon>Pseudomonadati</taxon>
        <taxon>Pseudomonadota</taxon>
        <taxon>Gammaproteobacteria</taxon>
        <taxon>Moraxellales</taxon>
        <taxon>Moraxellaceae</taxon>
        <taxon>Acinetobacter</taxon>
    </lineage>
</organism>
<evidence type="ECO:0000313" key="6">
    <source>
        <dbReference type="Proteomes" id="UP000502297"/>
    </source>
</evidence>
<dbReference type="Gene3D" id="1.10.10.10">
    <property type="entry name" value="Winged helix-like DNA-binding domain superfamily/Winged helix DNA-binding domain"/>
    <property type="match status" value="1"/>
</dbReference>
<keyword evidence="3" id="KW-0804">Transcription</keyword>
<reference evidence="5 6" key="1">
    <citation type="submission" date="2020-03" db="EMBL/GenBank/DDBJ databases">
        <authorList>
            <person name="Zhu W."/>
        </authorList>
    </citation>
    <scope>NUCLEOTIDE SEQUENCE [LARGE SCALE GENOMIC DNA]</scope>
    <source>
        <strain evidence="5 6">323-1</strain>
    </source>
</reference>
<dbReference type="EMBL" id="CP049801">
    <property type="protein sequence ID" value="QIO05944.1"/>
    <property type="molecule type" value="Genomic_DNA"/>
</dbReference>
<evidence type="ECO:0000256" key="1">
    <source>
        <dbReference type="ARBA" id="ARBA00023015"/>
    </source>
</evidence>
<dbReference type="KEGG" id="asha:G8E00_08270"/>
<evidence type="ECO:0000313" key="5">
    <source>
        <dbReference type="EMBL" id="QIO05944.1"/>
    </source>
</evidence>
<evidence type="ECO:0000259" key="4">
    <source>
        <dbReference type="PROSITE" id="PS50995"/>
    </source>
</evidence>
<dbReference type="AlphaFoldDB" id="A0A6G8RVK5"/>
<evidence type="ECO:0000256" key="2">
    <source>
        <dbReference type="ARBA" id="ARBA00023125"/>
    </source>
</evidence>
<dbReference type="Proteomes" id="UP000502297">
    <property type="component" value="Chromosome"/>
</dbReference>
<dbReference type="InterPro" id="IPR000835">
    <property type="entry name" value="HTH_MarR-typ"/>
</dbReference>
<evidence type="ECO:0000256" key="3">
    <source>
        <dbReference type="ARBA" id="ARBA00023163"/>
    </source>
</evidence>
<dbReference type="SMART" id="SM00347">
    <property type="entry name" value="HTH_MARR"/>
    <property type="match status" value="1"/>
</dbReference>
<dbReference type="Pfam" id="PF12802">
    <property type="entry name" value="MarR_2"/>
    <property type="match status" value="1"/>
</dbReference>